<sequence>MFHFWVNTFSIPGPEENFERMENGSLLREMEGLLT</sequence>
<evidence type="ECO:0000313" key="1">
    <source>
        <dbReference type="EMBL" id="JAH23372.1"/>
    </source>
</evidence>
<reference evidence="1" key="1">
    <citation type="submission" date="2014-11" db="EMBL/GenBank/DDBJ databases">
        <authorList>
            <person name="Amaro Gonzalez C."/>
        </authorList>
    </citation>
    <scope>NUCLEOTIDE SEQUENCE</scope>
</reference>
<dbReference type="EMBL" id="GBXM01085205">
    <property type="protein sequence ID" value="JAH23372.1"/>
    <property type="molecule type" value="Transcribed_RNA"/>
</dbReference>
<name>A0A0E9R3P5_ANGAN</name>
<dbReference type="AlphaFoldDB" id="A0A0E9R3P5"/>
<organism evidence="1">
    <name type="scientific">Anguilla anguilla</name>
    <name type="common">European freshwater eel</name>
    <name type="synonym">Muraena anguilla</name>
    <dbReference type="NCBI Taxonomy" id="7936"/>
    <lineage>
        <taxon>Eukaryota</taxon>
        <taxon>Metazoa</taxon>
        <taxon>Chordata</taxon>
        <taxon>Craniata</taxon>
        <taxon>Vertebrata</taxon>
        <taxon>Euteleostomi</taxon>
        <taxon>Actinopterygii</taxon>
        <taxon>Neopterygii</taxon>
        <taxon>Teleostei</taxon>
        <taxon>Anguilliformes</taxon>
        <taxon>Anguillidae</taxon>
        <taxon>Anguilla</taxon>
    </lineage>
</organism>
<proteinExistence type="predicted"/>
<accession>A0A0E9R3P5</accession>
<reference evidence="1" key="2">
    <citation type="journal article" date="2015" name="Fish Shellfish Immunol.">
        <title>Early steps in the European eel (Anguilla anguilla)-Vibrio vulnificus interaction in the gills: Role of the RtxA13 toxin.</title>
        <authorList>
            <person name="Callol A."/>
            <person name="Pajuelo D."/>
            <person name="Ebbesson L."/>
            <person name="Teles M."/>
            <person name="MacKenzie S."/>
            <person name="Amaro C."/>
        </authorList>
    </citation>
    <scope>NUCLEOTIDE SEQUENCE</scope>
</reference>
<protein>
    <submittedName>
        <fullName evidence="1">Uncharacterized protein</fullName>
    </submittedName>
</protein>